<evidence type="ECO:0000313" key="2">
    <source>
        <dbReference type="Proteomes" id="UP000230002"/>
    </source>
</evidence>
<sequence length="602" mass="67984">MSAVAGLNELPPEVLRIICDLLFRDPPEQIGQGWPYKQSYVGLTAILALTRTSRILHEHALNVLWDTLPGYGCLVFTLPSDAWTIEDKSPRPHQWSKIKTEQHLSIVRPLVDADLLRFRHYAPRVKRIISNSYFLTTFPSRVWSILCHTSVLAAFSTYFRSATGQAPFPNLGVLHLSPTVEDPATYYDSLPVFFNRNLRNIADKCTVMKKHTDFSSYESMLSKLQESSPDLLFFNANFTPWFTTMASALSNALPGFRQLASIQVTVIPLTPQAVLQLATLPNLTDIGFKIDDRCDAESLELFADTSSKNYFHKLRTVSVDHQKNAAIPNIVLRSISSPAVTVIRVSINSFDVRIQEVKELLSTIANRPGHRRLRSVNVTVHGLPEKDTVLDEDDFVPFYKLTNLVELELSVPTRFALTNEVLRSMAMSWRKIRNLQLGPGTFCRRADDDAQPLVTLVGLISFAQLCPNLSSLGLALRPVPGYAHKGVRPSFGRPHRALRNLHVGHSKIEETQVLPAALFLSDVFPKVDIDCDWPFEESAWEDGVDFTEAEREELLAEAVYRDRWNRVGWQLVPALAKVRKQERKWGLANGKSIRTVQVFDDE</sequence>
<dbReference type="InterPro" id="IPR032675">
    <property type="entry name" value="LRR_dom_sf"/>
</dbReference>
<proteinExistence type="predicted"/>
<keyword evidence="2" id="KW-1185">Reference proteome</keyword>
<evidence type="ECO:0008006" key="3">
    <source>
        <dbReference type="Google" id="ProtNLM"/>
    </source>
</evidence>
<reference evidence="1 2" key="1">
    <citation type="journal article" date="2015" name="Sci. Rep.">
        <title>Chromosome-level genome map provides insights into diverse defense mechanisms in the medicinal fungus Ganoderma sinense.</title>
        <authorList>
            <person name="Zhu Y."/>
            <person name="Xu J."/>
            <person name="Sun C."/>
            <person name="Zhou S."/>
            <person name="Xu H."/>
            <person name="Nelson D.R."/>
            <person name="Qian J."/>
            <person name="Song J."/>
            <person name="Luo H."/>
            <person name="Xiang L."/>
            <person name="Li Y."/>
            <person name="Xu Z."/>
            <person name="Ji A."/>
            <person name="Wang L."/>
            <person name="Lu S."/>
            <person name="Hayward A."/>
            <person name="Sun W."/>
            <person name="Li X."/>
            <person name="Schwartz D.C."/>
            <person name="Wang Y."/>
            <person name="Chen S."/>
        </authorList>
    </citation>
    <scope>NUCLEOTIDE SEQUENCE [LARGE SCALE GENOMIC DNA]</scope>
    <source>
        <strain evidence="1 2">ZZ0214-1</strain>
    </source>
</reference>
<dbReference type="OrthoDB" id="2800603at2759"/>
<dbReference type="Proteomes" id="UP000230002">
    <property type="component" value="Unassembled WGS sequence"/>
</dbReference>
<gene>
    <name evidence="1" type="ORF">GSI_15342</name>
</gene>
<dbReference type="STRING" id="1077348.A0A2G8RMB9"/>
<name>A0A2G8RMB9_9APHY</name>
<comment type="caution">
    <text evidence="1">The sequence shown here is derived from an EMBL/GenBank/DDBJ whole genome shotgun (WGS) entry which is preliminary data.</text>
</comment>
<evidence type="ECO:0000313" key="1">
    <source>
        <dbReference type="EMBL" id="PIL22650.1"/>
    </source>
</evidence>
<accession>A0A2G8RMB9</accession>
<dbReference type="Gene3D" id="3.80.10.10">
    <property type="entry name" value="Ribonuclease Inhibitor"/>
    <property type="match status" value="1"/>
</dbReference>
<dbReference type="AlphaFoldDB" id="A0A2G8RMB9"/>
<protein>
    <recommendedName>
        <fullName evidence="3">F-box domain-containing protein</fullName>
    </recommendedName>
</protein>
<dbReference type="EMBL" id="AYKW01000069">
    <property type="protein sequence ID" value="PIL22650.1"/>
    <property type="molecule type" value="Genomic_DNA"/>
</dbReference>
<organism evidence="1 2">
    <name type="scientific">Ganoderma sinense ZZ0214-1</name>
    <dbReference type="NCBI Taxonomy" id="1077348"/>
    <lineage>
        <taxon>Eukaryota</taxon>
        <taxon>Fungi</taxon>
        <taxon>Dikarya</taxon>
        <taxon>Basidiomycota</taxon>
        <taxon>Agaricomycotina</taxon>
        <taxon>Agaricomycetes</taxon>
        <taxon>Polyporales</taxon>
        <taxon>Polyporaceae</taxon>
        <taxon>Ganoderma</taxon>
    </lineage>
</organism>